<name>A0ABW8SQP9_9CLOT</name>
<sequence>MKDIVCVNNSVDERAGKYLADYLQCPIIDNSLIKFDYSVVENIYCVGGGEFTARAKKIIKGQNRYATCQAVLDFIKNGGK</sequence>
<keyword evidence="2" id="KW-1185">Reference proteome</keyword>
<reference evidence="1 2" key="1">
    <citation type="submission" date="2024-11" db="EMBL/GenBank/DDBJ databases">
        <authorList>
            <person name="Heng Y.C."/>
            <person name="Lim A.C.H."/>
            <person name="Lee J.K.Y."/>
            <person name="Kittelmann S."/>
        </authorList>
    </citation>
    <scope>NUCLEOTIDE SEQUENCE [LARGE SCALE GENOMIC DNA]</scope>
    <source>
        <strain evidence="1 2">WILCCON 0269</strain>
    </source>
</reference>
<gene>
    <name evidence="1" type="ORF">ACJDU8_18305</name>
</gene>
<dbReference type="Proteomes" id="UP001623660">
    <property type="component" value="Unassembled WGS sequence"/>
</dbReference>
<evidence type="ECO:0000313" key="1">
    <source>
        <dbReference type="EMBL" id="MFL0197499.1"/>
    </source>
</evidence>
<proteinExistence type="predicted"/>
<comment type="caution">
    <text evidence="1">The sequence shown here is derived from an EMBL/GenBank/DDBJ whole genome shotgun (WGS) entry which is preliminary data.</text>
</comment>
<protein>
    <submittedName>
        <fullName evidence="1">Uncharacterized protein</fullName>
    </submittedName>
</protein>
<dbReference type="Gene3D" id="3.40.50.12090">
    <property type="match status" value="1"/>
</dbReference>
<dbReference type="EMBL" id="JBJHZX010000031">
    <property type="protein sequence ID" value="MFL0197499.1"/>
    <property type="molecule type" value="Genomic_DNA"/>
</dbReference>
<organism evidence="1 2">
    <name type="scientific">Candidatus Clostridium eludens</name>
    <dbReference type="NCBI Taxonomy" id="3381663"/>
    <lineage>
        <taxon>Bacteria</taxon>
        <taxon>Bacillati</taxon>
        <taxon>Bacillota</taxon>
        <taxon>Clostridia</taxon>
        <taxon>Eubacteriales</taxon>
        <taxon>Clostridiaceae</taxon>
        <taxon>Clostridium</taxon>
    </lineage>
</organism>
<dbReference type="RefSeq" id="WP_406793601.1">
    <property type="nucleotide sequence ID" value="NZ_JBJHZX010000031.1"/>
</dbReference>
<evidence type="ECO:0000313" key="2">
    <source>
        <dbReference type="Proteomes" id="UP001623660"/>
    </source>
</evidence>
<accession>A0ABW8SQP9</accession>